<name>A0A8H3LSY7_9GLOM</name>
<gene>
    <name evidence="1" type="ORF">RCL2_001846500</name>
</gene>
<dbReference type="AlphaFoldDB" id="A0A8H3LSY7"/>
<dbReference type="Proteomes" id="UP000615446">
    <property type="component" value="Unassembled WGS sequence"/>
</dbReference>
<comment type="caution">
    <text evidence="1">The sequence shown here is derived from an EMBL/GenBank/DDBJ whole genome shotgun (WGS) entry which is preliminary data.</text>
</comment>
<organism evidence="1 2">
    <name type="scientific">Rhizophagus clarus</name>
    <dbReference type="NCBI Taxonomy" id="94130"/>
    <lineage>
        <taxon>Eukaryota</taxon>
        <taxon>Fungi</taxon>
        <taxon>Fungi incertae sedis</taxon>
        <taxon>Mucoromycota</taxon>
        <taxon>Glomeromycotina</taxon>
        <taxon>Glomeromycetes</taxon>
        <taxon>Glomerales</taxon>
        <taxon>Glomeraceae</taxon>
        <taxon>Rhizophagus</taxon>
    </lineage>
</organism>
<evidence type="ECO:0000313" key="1">
    <source>
        <dbReference type="EMBL" id="GES91660.1"/>
    </source>
</evidence>
<evidence type="ECO:0000313" key="2">
    <source>
        <dbReference type="Proteomes" id="UP000615446"/>
    </source>
</evidence>
<accession>A0A8H3LSY7</accession>
<proteinExistence type="predicted"/>
<reference evidence="1" key="1">
    <citation type="submission" date="2019-10" db="EMBL/GenBank/DDBJ databases">
        <title>Conservation and host-specific expression of non-tandemly repeated heterogenous ribosome RNA gene in arbuscular mycorrhizal fungi.</title>
        <authorList>
            <person name="Maeda T."/>
            <person name="Kobayashi Y."/>
            <person name="Nakagawa T."/>
            <person name="Ezawa T."/>
            <person name="Yamaguchi K."/>
            <person name="Bino T."/>
            <person name="Nishimoto Y."/>
            <person name="Shigenobu S."/>
            <person name="Kawaguchi M."/>
        </authorList>
    </citation>
    <scope>NUCLEOTIDE SEQUENCE</scope>
    <source>
        <strain evidence="1">HR1</strain>
    </source>
</reference>
<sequence length="66" mass="7527">MGARKFDTTGKPTFELDFEIARAIEAADCDQEAVIKALFNCYLYTRQILMDINKTKYPLGESLFSI</sequence>
<dbReference type="EMBL" id="BLAL01000206">
    <property type="protein sequence ID" value="GES91660.1"/>
    <property type="molecule type" value="Genomic_DNA"/>
</dbReference>
<protein>
    <submittedName>
        <fullName evidence="1">Uncharacterized protein</fullName>
    </submittedName>
</protein>